<dbReference type="InterPro" id="IPR027417">
    <property type="entry name" value="P-loop_NTPase"/>
</dbReference>
<dbReference type="GO" id="GO:0004386">
    <property type="term" value="F:helicase activity"/>
    <property type="evidence" value="ECO:0007669"/>
    <property type="project" value="UniProtKB-KW"/>
</dbReference>
<evidence type="ECO:0000313" key="4">
    <source>
        <dbReference type="Proteomes" id="UP000016480"/>
    </source>
</evidence>
<dbReference type="EMBL" id="AHCD03000027">
    <property type="protein sequence ID" value="KAF7788105.1"/>
    <property type="molecule type" value="Genomic_DNA"/>
</dbReference>
<dbReference type="Pfam" id="PF00271">
    <property type="entry name" value="Helicase_C"/>
    <property type="match status" value="1"/>
</dbReference>
<keyword evidence="3" id="KW-0547">Nucleotide-binding</keyword>
<dbReference type="AlphaFoldDB" id="A0A8T0CDL6"/>
<dbReference type="PANTHER" id="PTHR47396:SF1">
    <property type="entry name" value="ATP-DEPENDENT HELICASE IRC3-RELATED"/>
    <property type="match status" value="1"/>
</dbReference>
<dbReference type="GO" id="GO:0005829">
    <property type="term" value="C:cytosol"/>
    <property type="evidence" value="ECO:0007669"/>
    <property type="project" value="TreeGrafter"/>
</dbReference>
<proteinExistence type="predicted"/>
<dbReference type="SMART" id="SM00490">
    <property type="entry name" value="HELICc"/>
    <property type="match status" value="1"/>
</dbReference>
<dbReference type="GO" id="GO:0016787">
    <property type="term" value="F:hydrolase activity"/>
    <property type="evidence" value="ECO:0007669"/>
    <property type="project" value="InterPro"/>
</dbReference>
<sequence>MDNHSVHFLNPVLFYLYLYPNSLIFSGVPIYTLRPYQEEAVANTIAHFKKSDDSAVIVLPTGAGKSLVIAQLARLAKHKILVMTHVKELVEQNAQKYQSYGLNASIYSAGLKQKETLHQVTFASVQSLARNLEAIDTFYSLLIIDECHRVSGEEDSQYMAVIDRLRQFNPALKLLGLTATPYRLGSGWVYRNHYHGFVRGSENSPFSRCIYELPLRYMIKHGYLTPPNKLDPAVENYDFSALNSNAFGRYSEADMNQLLQSNTRATKSIINHVVSLSKERHGVMIFAATVLHAKEIIGYLPTDQTALVIGDTDNRERDNIIAAFKRREIKYLVNVSVLTTGFDAPHVDVIAILRPTESVSLYQQIVGRGLRLSEGKKDCLVIDYAANEFDLFHPEVGSKKPNSDNEPVQVLCPGCGFGNIFWGKYDEQGRVIEHFGRRCQGLLQDDDGNEQQCDYRFKFKECDSCGAENDIAARQCHSCGVMLADPDDKLRAALNLKNAMVIRCSGLSGEVVKAQVLKITYFDEDGASVSEVFDFANPKSRHYFVRQFEKHCRTGVNVKAWTEAAQVDATVLSAPDFVIARQHKKYGWQVAEKIFDYQGSYRTADKS</sequence>
<name>A0A8T0CDL6_9GAMM</name>
<reference evidence="3 4" key="1">
    <citation type="journal article" date="2012" name="J. Bacteriol.">
        <title>Genome sequence of the cycloprodigiosin-producing bacterial strain Pseudoalteromonas rubra ATCC 29570(T).</title>
        <authorList>
            <person name="Xie B.B."/>
            <person name="Shu Y.L."/>
            <person name="Qin Q.L."/>
            <person name="Rong J.C."/>
            <person name="Zhang X.Y."/>
            <person name="Chen X.L."/>
            <person name="Zhou B.C."/>
            <person name="Zhang Y.Z."/>
        </authorList>
    </citation>
    <scope>NUCLEOTIDE SEQUENCE [LARGE SCALE GENOMIC DNA]</scope>
    <source>
        <strain evidence="3 4">DSM 6842</strain>
    </source>
</reference>
<keyword evidence="3" id="KW-0347">Helicase</keyword>
<dbReference type="GO" id="GO:0005524">
    <property type="term" value="F:ATP binding"/>
    <property type="evidence" value="ECO:0007669"/>
    <property type="project" value="InterPro"/>
</dbReference>
<organism evidence="3 4">
    <name type="scientific">Pseudoalteromonas rubra</name>
    <dbReference type="NCBI Taxonomy" id="43658"/>
    <lineage>
        <taxon>Bacteria</taxon>
        <taxon>Pseudomonadati</taxon>
        <taxon>Pseudomonadota</taxon>
        <taxon>Gammaproteobacteria</taxon>
        <taxon>Alteromonadales</taxon>
        <taxon>Pseudoalteromonadaceae</taxon>
        <taxon>Pseudoalteromonas</taxon>
    </lineage>
</organism>
<comment type="caution">
    <text evidence="3">The sequence shown here is derived from an EMBL/GenBank/DDBJ whole genome shotgun (WGS) entry which is preliminary data.</text>
</comment>
<keyword evidence="3" id="KW-0378">Hydrolase</keyword>
<dbReference type="PROSITE" id="PS51192">
    <property type="entry name" value="HELICASE_ATP_BIND_1"/>
    <property type="match status" value="1"/>
</dbReference>
<dbReference type="InterPro" id="IPR050742">
    <property type="entry name" value="Helicase_Restrict-Modif_Enz"/>
</dbReference>
<feature type="domain" description="Helicase C-terminal" evidence="2">
    <location>
        <begin position="268"/>
        <end position="414"/>
    </location>
</feature>
<dbReference type="Gene3D" id="3.40.50.300">
    <property type="entry name" value="P-loop containing nucleotide triphosphate hydrolases"/>
    <property type="match status" value="2"/>
</dbReference>
<dbReference type="GO" id="GO:0006412">
    <property type="term" value="P:translation"/>
    <property type="evidence" value="ECO:0007669"/>
    <property type="project" value="InterPro"/>
</dbReference>
<dbReference type="SUPFAM" id="SSF52540">
    <property type="entry name" value="P-loop containing nucleoside triphosphate hydrolases"/>
    <property type="match status" value="1"/>
</dbReference>
<gene>
    <name evidence="3" type="ORF">PRUB_a2678</name>
</gene>
<evidence type="ECO:0000259" key="1">
    <source>
        <dbReference type="PROSITE" id="PS51192"/>
    </source>
</evidence>
<dbReference type="GO" id="GO:0003677">
    <property type="term" value="F:DNA binding"/>
    <property type="evidence" value="ECO:0007669"/>
    <property type="project" value="InterPro"/>
</dbReference>
<dbReference type="PROSITE" id="PS51194">
    <property type="entry name" value="HELICASE_CTER"/>
    <property type="match status" value="1"/>
</dbReference>
<dbReference type="PANTHER" id="PTHR47396">
    <property type="entry name" value="TYPE I RESTRICTION ENZYME ECOKI R PROTEIN"/>
    <property type="match status" value="1"/>
</dbReference>
<dbReference type="Pfam" id="PF04851">
    <property type="entry name" value="ResIII"/>
    <property type="match status" value="1"/>
</dbReference>
<protein>
    <submittedName>
        <fullName evidence="3">ATP-dependent helicase IRC3</fullName>
    </submittedName>
</protein>
<dbReference type="SUPFAM" id="SSF57829">
    <property type="entry name" value="Zn-binding ribosomal proteins"/>
    <property type="match status" value="1"/>
</dbReference>
<evidence type="ECO:0000313" key="3">
    <source>
        <dbReference type="EMBL" id="KAF7788105.1"/>
    </source>
</evidence>
<dbReference type="SMART" id="SM00487">
    <property type="entry name" value="DEXDc"/>
    <property type="match status" value="1"/>
</dbReference>
<dbReference type="InterPro" id="IPR011332">
    <property type="entry name" value="Ribosomal_zn-bd"/>
</dbReference>
<accession>A0A8T0CDL6</accession>
<dbReference type="FunFam" id="3.40.50.300:FF:000794">
    <property type="entry name" value="ATP-dependent RNA helicase"/>
    <property type="match status" value="1"/>
</dbReference>
<evidence type="ECO:0000259" key="2">
    <source>
        <dbReference type="PROSITE" id="PS51194"/>
    </source>
</evidence>
<feature type="domain" description="Helicase ATP-binding" evidence="1">
    <location>
        <begin position="46"/>
        <end position="199"/>
    </location>
</feature>
<dbReference type="InterPro" id="IPR006935">
    <property type="entry name" value="Helicase/UvrB_N"/>
</dbReference>
<keyword evidence="3" id="KW-0067">ATP-binding</keyword>
<dbReference type="Proteomes" id="UP000016480">
    <property type="component" value="Unassembled WGS sequence"/>
</dbReference>
<dbReference type="InterPro" id="IPR014001">
    <property type="entry name" value="Helicase_ATP-bd"/>
</dbReference>
<dbReference type="InterPro" id="IPR001650">
    <property type="entry name" value="Helicase_C-like"/>
</dbReference>